<evidence type="ECO:0000313" key="2">
    <source>
        <dbReference type="Proteomes" id="UP000054549"/>
    </source>
</evidence>
<dbReference type="HOGENOM" id="CLU_3037793_0_0_1"/>
<gene>
    <name evidence="1" type="ORF">M378DRAFT_168001</name>
</gene>
<dbReference type="Proteomes" id="UP000054549">
    <property type="component" value="Unassembled WGS sequence"/>
</dbReference>
<dbReference type="InParanoid" id="A0A0C2WUR5"/>
<sequence length="55" mass="6390">VEARARLRATTWRCRRPTEPEGVEAFPTQLNISDTGELFFSEYLARICRCDLTGW</sequence>
<proteinExistence type="predicted"/>
<evidence type="ECO:0000313" key="1">
    <source>
        <dbReference type="EMBL" id="KIL60516.1"/>
    </source>
</evidence>
<feature type="non-terminal residue" evidence="1">
    <location>
        <position position="1"/>
    </location>
</feature>
<name>A0A0C2WUR5_AMAMK</name>
<keyword evidence="2" id="KW-1185">Reference proteome</keyword>
<dbReference type="AlphaFoldDB" id="A0A0C2WUR5"/>
<dbReference type="EMBL" id="KN818297">
    <property type="protein sequence ID" value="KIL60516.1"/>
    <property type="molecule type" value="Genomic_DNA"/>
</dbReference>
<accession>A0A0C2WUR5</accession>
<organism evidence="1 2">
    <name type="scientific">Amanita muscaria (strain Koide BX008)</name>
    <dbReference type="NCBI Taxonomy" id="946122"/>
    <lineage>
        <taxon>Eukaryota</taxon>
        <taxon>Fungi</taxon>
        <taxon>Dikarya</taxon>
        <taxon>Basidiomycota</taxon>
        <taxon>Agaricomycotina</taxon>
        <taxon>Agaricomycetes</taxon>
        <taxon>Agaricomycetidae</taxon>
        <taxon>Agaricales</taxon>
        <taxon>Pluteineae</taxon>
        <taxon>Amanitaceae</taxon>
        <taxon>Amanita</taxon>
    </lineage>
</organism>
<reference evidence="1 2" key="1">
    <citation type="submission" date="2014-04" db="EMBL/GenBank/DDBJ databases">
        <title>Evolutionary Origins and Diversification of the Mycorrhizal Mutualists.</title>
        <authorList>
            <consortium name="DOE Joint Genome Institute"/>
            <consortium name="Mycorrhizal Genomics Consortium"/>
            <person name="Kohler A."/>
            <person name="Kuo A."/>
            <person name="Nagy L.G."/>
            <person name="Floudas D."/>
            <person name="Copeland A."/>
            <person name="Barry K.W."/>
            <person name="Cichocki N."/>
            <person name="Veneault-Fourrey C."/>
            <person name="LaButti K."/>
            <person name="Lindquist E.A."/>
            <person name="Lipzen A."/>
            <person name="Lundell T."/>
            <person name="Morin E."/>
            <person name="Murat C."/>
            <person name="Riley R."/>
            <person name="Ohm R."/>
            <person name="Sun H."/>
            <person name="Tunlid A."/>
            <person name="Henrissat B."/>
            <person name="Grigoriev I.V."/>
            <person name="Hibbett D.S."/>
            <person name="Martin F."/>
        </authorList>
    </citation>
    <scope>NUCLEOTIDE SEQUENCE [LARGE SCALE GENOMIC DNA]</scope>
    <source>
        <strain evidence="1 2">Koide BX008</strain>
    </source>
</reference>
<protein>
    <submittedName>
        <fullName evidence="1">Uncharacterized protein</fullName>
    </submittedName>
</protein>